<sequence length="489" mass="52555">MPSLQTTLDFLKAIPNPFAKSNPDLIILRTMLALGEDRPKIVFDLTGYGEISEQGRRTWRLALDEIGVSEHLSPDQAHDSSVLSLPLQLQDGLKAGLALMNPAADLPLWLDLVRPYGFLGILPWERVLSELLARPVLRLPDFPVRPFENADVLEAAILFDPPPSNSPDSAIDQLKLIVGELLAGSPRAQTRIHIFPNAACANALANPSIKLDKRAHVHAASESTSAAAGPGFVSPWLDWICAALKGQSLDAVHFVCRTRATESGAVLLLSRTPHAAEAQTLTAAEVGDVGAALARLGAWAAMFSPPAGDIDGAAMAFVADTLAQNRPGSVLFHPAAPDCVQDLRESFRFLFSPEPAHPPKLARGFLYCQPESVAAHAGFRAKIASTMLPLELPELAKQGSWLDRARAKAGVYIPALGLDLKQAPDWASAAQRYVESASLDQLRRVSTDVLLSKSTAALDQVKAAAQSETVQKTLSDIQNIVGKYVKRSE</sequence>
<dbReference type="Proteomes" id="UP000564836">
    <property type="component" value="Plasmid pBb323S2c"/>
</dbReference>
<keyword evidence="2" id="KW-0614">Plasmid</keyword>
<evidence type="ECO:0000313" key="1">
    <source>
        <dbReference type="EMBL" id="NYY96970.1"/>
    </source>
</evidence>
<dbReference type="RefSeq" id="WP_166354644.1">
    <property type="nucleotide sequence ID" value="NZ_CP049702.1"/>
</dbReference>
<dbReference type="EMBL" id="JACBFH010000005">
    <property type="protein sequence ID" value="NYY96970.1"/>
    <property type="molecule type" value="Genomic_DNA"/>
</dbReference>
<reference evidence="2 3" key="3">
    <citation type="journal article" date="2022" name="Int. J. Syst. Evol. Microbiol.">
        <title>Strains of Bradyrhizobium barranii sp. nov. associated with legumes native to Canada are symbionts of soybeans and belong to different subspecies (subsp. barranii subsp. nov. and subsp. apii subsp. nov.) and symbiovars (sv. glycinearum and sv. septentrionale).</title>
        <authorList>
            <person name="Bromfield E.S.P."/>
            <person name="Cloutier S."/>
            <person name="Wasai-Hara S."/>
            <person name="Minamisawa K."/>
        </authorList>
    </citation>
    <scope>NUCLEOTIDE SEQUENCE [LARGE SCALE GENOMIC DNA]</scope>
    <source>
        <strain evidence="3">323S2</strain>
        <plasmid evidence="2 3">pBb323S2c</plasmid>
    </source>
</reference>
<reference evidence="1" key="2">
    <citation type="submission" date="2020-06" db="EMBL/GenBank/DDBJ databases">
        <title>Whole Genome Sequence of Bradyrhizobium sp. Strain 323S2.</title>
        <authorList>
            <person name="Bromfield E.S.P."/>
        </authorList>
    </citation>
    <scope>NUCLEOTIDE SEQUENCE [LARGE SCALE GENOMIC DNA]</scope>
    <source>
        <strain evidence="1">323S2</strain>
    </source>
</reference>
<organism evidence="1">
    <name type="scientific">Bradyrhizobium barranii subsp. barranii</name>
    <dbReference type="NCBI Taxonomy" id="2823807"/>
    <lineage>
        <taxon>Bacteria</taxon>
        <taxon>Pseudomonadati</taxon>
        <taxon>Pseudomonadota</taxon>
        <taxon>Alphaproteobacteria</taxon>
        <taxon>Hyphomicrobiales</taxon>
        <taxon>Nitrobacteraceae</taxon>
        <taxon>Bradyrhizobium</taxon>
        <taxon>Bradyrhizobium barranii</taxon>
    </lineage>
</organism>
<evidence type="ECO:0000313" key="3">
    <source>
        <dbReference type="Proteomes" id="UP000564836"/>
    </source>
</evidence>
<name>A0A7Z0QM31_9BRAD</name>
<geneLocation type="plasmid" evidence="2 3">
    <name>pBb323S2c</name>
</geneLocation>
<evidence type="ECO:0000313" key="2">
    <source>
        <dbReference type="EMBL" id="UGX89823.1"/>
    </source>
</evidence>
<dbReference type="EMBL" id="CP088279">
    <property type="protein sequence ID" value="UGX89823.1"/>
    <property type="molecule type" value="Genomic_DNA"/>
</dbReference>
<accession>A0A7Z0QM31</accession>
<gene>
    <name evidence="2" type="ORF">G6321_00003290</name>
    <name evidence="1" type="ORF">G6321_54905</name>
</gene>
<proteinExistence type="predicted"/>
<reference evidence="2 3" key="1">
    <citation type="journal article" date="2017" name="Syst. Appl. Microbiol.">
        <title>Soybeans inoculated with root zone soils of Canadian native legumes harbour diverse and novel Bradyrhizobium spp. that possess agricultural potential.</title>
        <authorList>
            <person name="Bromfield E.S.P."/>
            <person name="Cloutier S."/>
            <person name="Tambong J.T."/>
            <person name="Tran Thi T.V."/>
        </authorList>
    </citation>
    <scope>NUCLEOTIDE SEQUENCE [LARGE SCALE GENOMIC DNA]</scope>
    <source>
        <strain evidence="2 3">323S2</strain>
    </source>
</reference>
<protein>
    <submittedName>
        <fullName evidence="1">Uncharacterized protein</fullName>
    </submittedName>
</protein>
<dbReference type="AlphaFoldDB" id="A0A7Z0QM31"/>